<dbReference type="Gene3D" id="3.40.50.300">
    <property type="entry name" value="P-loop containing nucleotide triphosphate hydrolases"/>
    <property type="match status" value="1"/>
</dbReference>
<sequence length="1891" mass="217018">MQGPLDIMNLNEYWKQVLSMGRYVRSLTVAFRPNDPTYTKDINPRYIKIPSTDADIDIEVDVLSVVKRNAQLVSELFLALGNYSRRTFVCTEPTMGGMEFCHPEESSMPKLLLIPSCSTLHDICKNKLTCEAVRCSQVIKKYMDMLPTTSQKSVYVVVDTSERRNRLVNAFMFIYEISVKFVDVDGRFLTKLADEDEHFCGKPSDIVILTAEQVLGYHMHDILILDLPKCTWRNYVRMLSTSRKNTVIAIELEALQVGKYSYINEGMSQVLETMHVIGNDPEFEEGLRENLNIAFTIEEQKMMHLDENVCQTLMTGRQEMAMQDNFEVRRHGPEEAAIDLKRREESIKMLNVIFGHSSSGKSSKLLDIITSLTCHGQAQHKIILLHMGSTLSKEVSVDHLNRLGKENQKDLFFIRSKALSPIGIINHDVVKDMVWRHNSEKIYIHVDDYSIQCYDTGDEIKLWEEILKYLRKCRGNLILTVVFQPHAKGGRRISMSRLMSFFCKEEKGKKDVKVIKLPEHPIPCFTNPNLLLHITRNETHTSLDLEAKSIHTTSRPGAWVSGPMPTYIKCVYKCIGHHKNHPCHEEAHIYVLVSDLKLMDFLQATTEDKTLGLEFVHPEDFRGYDERSMEEAIRTNVAYFYQHPHKKAYSLPEGYILNDKIYKEMKEKAEKCEDDEMGEEEMDMSLYQQSVALVFDRLKEEFKDVHSLTIADYAFTDTLLRVMNQTEKDDFMKMSGINKEYFESGAHDVFEIGISGQDILGLFFQIEGTTSNTNPKTAFELLKKATHQVLNDINTFRTICGKFSISFVKLAGFAAFPKLRESDLQKLIKCRDCRARILTSEDLKDPISFKRNIFNLYVCAASIVDMPRSPTQLYTMSEKHMKLMLVILTPQQRELVKSESNVILMTGTSGTGKTFVLKKRALQLAKKDEVLVLNISGGDLTEDFRYVFKDAKKEIEVIDGREGREKGLEEDLQGFKEFLKEKGRGKHVLIDEVPLTLGFPDIITPKALSDHWNWIETLDVKSITVCFRPNDQSYTRDFPLEEVKPAGHSITVLDSVKRNTRKISELFMAIGNYSRRVFVSYSPSLKIDSEEIGGECLPRFISMTSCQALHRKCKDESICECVRASHVIYEECRKASEKRPVFVVVDEIRRRNAFLNTFMSLYPEFPVLFLWRGDFHGKPPPEGSFPLVVVTEEEMIGCHPLNVTVVLDFPRSQWENYNRLIASTRENKILVIEDEAWRTGKFSHVPTGIKETPGWKIEDINIDKESLNAKLEKIWKGHVEEDLEDLDERKFPKQSFPRIEMDWDDRGEEDADVAKMLASSLSGIFGYPASGKSRKINLLIGRVTSRVLILNCRGKLSRLVYRQRWKGKENVELDEFSAGHFDFPNYLFKRVEEREKNMKEMEKGKKRKKKAKGSKKTGKEKAEGKREETGEKTEPDPLVVVVEDCYFFDQFPENTVELLKKMKMKLILAFEPHSTETPDISVEQVVEMLNKRLDCTAIVLRSELSNLALMRHIRENETPIALDLKSKNLSVSALPASIVPGPPVEYVNIIKAEKCPGRHLGYICSGNSTCGMTANALSSLLRSEPFESTNEAPQILVSEEWLLTPLREKMDKTWPRIQVKHIKDFRGCEASTVISFNVNDDWLLEVISRSRTRLVVIDDLRRHQNLWKQMKKEGRVVPISCPTDPEDDLRILLRLDDQEMFLERPTWDEASIRVGEKAMQILDRDILDRDTGAIRFLPPETLAAIDEKLSLSSPFSGWGYVWSGLEGEVPAVDIEKSEKILKVLKQNGVEWHERYPPVALKTRTGSGAAGFLETMSLLLTGSLLHFPLLKKLCGAELKDDKDSDLLGKNEEVRKYILTSRREAERRMNLQMREDEQVGGQRSMGRKTYQRK</sequence>
<feature type="region of interest" description="Disordered" evidence="1">
    <location>
        <begin position="1398"/>
        <end position="1433"/>
    </location>
</feature>
<feature type="compositionally biased region" description="Basic residues" evidence="1">
    <location>
        <begin position="1404"/>
        <end position="1416"/>
    </location>
</feature>
<keyword evidence="3" id="KW-1185">Reference proteome</keyword>
<reference evidence="2" key="1">
    <citation type="submission" date="2020-11" db="EMBL/GenBank/DDBJ databases">
        <authorList>
            <person name="Tran Van P."/>
        </authorList>
    </citation>
    <scope>NUCLEOTIDE SEQUENCE</scope>
</reference>
<dbReference type="EMBL" id="LR900296">
    <property type="protein sequence ID" value="CAD7245105.1"/>
    <property type="molecule type" value="Genomic_DNA"/>
</dbReference>
<dbReference type="SUPFAM" id="SSF52540">
    <property type="entry name" value="P-loop containing nucleoside triphosphate hydrolases"/>
    <property type="match status" value="1"/>
</dbReference>
<dbReference type="OrthoDB" id="8177873at2759"/>
<evidence type="ECO:0000256" key="1">
    <source>
        <dbReference type="SAM" id="MobiDB-lite"/>
    </source>
</evidence>
<dbReference type="Proteomes" id="UP000677054">
    <property type="component" value="Unassembled WGS sequence"/>
</dbReference>
<feature type="compositionally biased region" description="Basic and acidic residues" evidence="1">
    <location>
        <begin position="1417"/>
        <end position="1433"/>
    </location>
</feature>
<dbReference type="InterPro" id="IPR027417">
    <property type="entry name" value="P-loop_NTPase"/>
</dbReference>
<organism evidence="2">
    <name type="scientific">Darwinula stevensoni</name>
    <dbReference type="NCBI Taxonomy" id="69355"/>
    <lineage>
        <taxon>Eukaryota</taxon>
        <taxon>Metazoa</taxon>
        <taxon>Ecdysozoa</taxon>
        <taxon>Arthropoda</taxon>
        <taxon>Crustacea</taxon>
        <taxon>Oligostraca</taxon>
        <taxon>Ostracoda</taxon>
        <taxon>Podocopa</taxon>
        <taxon>Podocopida</taxon>
        <taxon>Darwinulocopina</taxon>
        <taxon>Darwinuloidea</taxon>
        <taxon>Darwinulidae</taxon>
        <taxon>Darwinula</taxon>
    </lineage>
</organism>
<evidence type="ECO:0000313" key="3">
    <source>
        <dbReference type="Proteomes" id="UP000677054"/>
    </source>
</evidence>
<proteinExistence type="predicted"/>
<feature type="region of interest" description="Disordered" evidence="1">
    <location>
        <begin position="1867"/>
        <end position="1891"/>
    </location>
</feature>
<dbReference type="EMBL" id="CAJPEV010000779">
    <property type="protein sequence ID" value="CAG0888478.1"/>
    <property type="molecule type" value="Genomic_DNA"/>
</dbReference>
<name>A0A7R9A697_9CRUS</name>
<protein>
    <submittedName>
        <fullName evidence="2">Uncharacterized protein</fullName>
    </submittedName>
</protein>
<gene>
    <name evidence="2" type="ORF">DSTB1V02_LOCUS4981</name>
</gene>
<accession>A0A7R9A697</accession>
<evidence type="ECO:0000313" key="2">
    <source>
        <dbReference type="EMBL" id="CAD7245105.1"/>
    </source>
</evidence>